<dbReference type="PANTHER" id="PTHR42718:SF41">
    <property type="entry name" value="MFS TRANSPORTER OF UNKOWN SPECIFICITY (AFU_ORTHOLOGUE AFUA_5G09940)-RELATED"/>
    <property type="match status" value="1"/>
</dbReference>
<dbReference type="SUPFAM" id="SSF103473">
    <property type="entry name" value="MFS general substrate transporter"/>
    <property type="match status" value="1"/>
</dbReference>
<evidence type="ECO:0000313" key="7">
    <source>
        <dbReference type="EMBL" id="CAG8371830.1"/>
    </source>
</evidence>
<comment type="subcellular location">
    <subcellularLocation>
        <location evidence="1">Membrane</location>
        <topology evidence="1">Multi-pass membrane protein</topology>
    </subcellularLocation>
</comment>
<dbReference type="PROSITE" id="PS50850">
    <property type="entry name" value="MFS"/>
    <property type="match status" value="1"/>
</dbReference>
<keyword evidence="2 5" id="KW-0812">Transmembrane</keyword>
<evidence type="ECO:0000256" key="4">
    <source>
        <dbReference type="ARBA" id="ARBA00023136"/>
    </source>
</evidence>
<evidence type="ECO:0000256" key="2">
    <source>
        <dbReference type="ARBA" id="ARBA00022692"/>
    </source>
</evidence>
<dbReference type="EMBL" id="CAJVPG010000199">
    <property type="protein sequence ID" value="CAG8371830.1"/>
    <property type="molecule type" value="Genomic_DNA"/>
</dbReference>
<dbReference type="GO" id="GO:0016020">
    <property type="term" value="C:membrane"/>
    <property type="evidence" value="ECO:0007669"/>
    <property type="project" value="UniProtKB-SubCell"/>
</dbReference>
<dbReference type="InterPro" id="IPR036259">
    <property type="entry name" value="MFS_trans_sf"/>
</dbReference>
<feature type="transmembrane region" description="Helical" evidence="5">
    <location>
        <begin position="446"/>
        <end position="465"/>
    </location>
</feature>
<feature type="transmembrane region" description="Helical" evidence="5">
    <location>
        <begin position="173"/>
        <end position="196"/>
    </location>
</feature>
<keyword evidence="4 5" id="KW-0472">Membrane</keyword>
<feature type="transmembrane region" description="Helical" evidence="5">
    <location>
        <begin position="53"/>
        <end position="75"/>
    </location>
</feature>
<evidence type="ECO:0000256" key="5">
    <source>
        <dbReference type="SAM" id="Phobius"/>
    </source>
</evidence>
<dbReference type="Gene3D" id="1.20.1250.20">
    <property type="entry name" value="MFS general substrate transporter like domains"/>
    <property type="match status" value="2"/>
</dbReference>
<protein>
    <recommendedName>
        <fullName evidence="6">Major facilitator superfamily (MFS) profile domain-containing protein</fullName>
    </recommendedName>
</protein>
<organism evidence="7 8">
    <name type="scientific">Penicillium salamii</name>
    <dbReference type="NCBI Taxonomy" id="1612424"/>
    <lineage>
        <taxon>Eukaryota</taxon>
        <taxon>Fungi</taxon>
        <taxon>Dikarya</taxon>
        <taxon>Ascomycota</taxon>
        <taxon>Pezizomycotina</taxon>
        <taxon>Eurotiomycetes</taxon>
        <taxon>Eurotiomycetidae</taxon>
        <taxon>Eurotiales</taxon>
        <taxon>Aspergillaceae</taxon>
        <taxon>Penicillium</taxon>
    </lineage>
</organism>
<reference evidence="7" key="1">
    <citation type="submission" date="2021-07" db="EMBL/GenBank/DDBJ databases">
        <authorList>
            <person name="Branca A.L. A."/>
        </authorList>
    </citation>
    <scope>NUCLEOTIDE SEQUENCE</scope>
</reference>
<dbReference type="OrthoDB" id="2130629at2759"/>
<feature type="transmembrane region" description="Helical" evidence="5">
    <location>
        <begin position="145"/>
        <end position="167"/>
    </location>
</feature>
<evidence type="ECO:0000256" key="3">
    <source>
        <dbReference type="ARBA" id="ARBA00022989"/>
    </source>
</evidence>
<evidence type="ECO:0000313" key="8">
    <source>
        <dbReference type="Proteomes" id="UP001152649"/>
    </source>
</evidence>
<dbReference type="AlphaFoldDB" id="A0A9W4J0P8"/>
<feature type="transmembrane region" description="Helical" evidence="5">
    <location>
        <begin position="341"/>
        <end position="359"/>
    </location>
</feature>
<accession>A0A9W4J0P8</accession>
<dbReference type="GO" id="GO:0022857">
    <property type="term" value="F:transmembrane transporter activity"/>
    <property type="evidence" value="ECO:0007669"/>
    <property type="project" value="InterPro"/>
</dbReference>
<dbReference type="InterPro" id="IPR011701">
    <property type="entry name" value="MFS"/>
</dbReference>
<evidence type="ECO:0000259" key="6">
    <source>
        <dbReference type="PROSITE" id="PS50850"/>
    </source>
</evidence>
<feature type="transmembrane region" description="Helical" evidence="5">
    <location>
        <begin position="365"/>
        <end position="392"/>
    </location>
</feature>
<name>A0A9W4J0P8_9EURO</name>
<sequence length="477" mass="51438">MQGKPAEFSTLTSEFVFVMLCSMGQLLFALFLGDVVVNQVTFLEIMKINPANTPWVVGSFLLPSGITVIVFGSLADLTNPKWLMVASFGWLTIWNLVGVFAATPSLSILFFIVRAMQGLSIGAMQSTALSLLGRVYSPGIRKTRVFSTMSAMTPVGFCIGCLQGGALSSHPDWIFGSNSIVCGLCCALTVWALPSMTASDSTVSLKDFDLLGATFAVLGCGLVIFGLTQGVPSDWSPYTYCLIIVGVLCFGIFYFIERRATRPLVDNRLWTTPGFVPLAASYFLGYGAYVGGWMFYAVRFFLTIQRQTPLTVALYMIPNVISGVIGTWVVTKTLHVFPGHWVLAFGMIAFAMGPVFFLPQTSTTIYWAFAMPGITLVTLGPDLSFAAASIFITSSVPKSFQGSAGSLLMTIQNIAAAIMTAVSDSIGKQASSSTGYELDLDALRAIWWFSLGASLLGVIICVTVLRIPRSEEKDHVS</sequence>
<dbReference type="Pfam" id="PF07690">
    <property type="entry name" value="MFS_1"/>
    <property type="match status" value="1"/>
</dbReference>
<gene>
    <name evidence="7" type="ORF">PSALAMII_LOCUS4810</name>
</gene>
<feature type="transmembrane region" description="Helical" evidence="5">
    <location>
        <begin position="237"/>
        <end position="256"/>
    </location>
</feature>
<feature type="transmembrane region" description="Helical" evidence="5">
    <location>
        <begin position="82"/>
        <end position="102"/>
    </location>
</feature>
<proteinExistence type="predicted"/>
<dbReference type="PANTHER" id="PTHR42718">
    <property type="entry name" value="MAJOR FACILITATOR SUPERFAMILY MULTIDRUG TRANSPORTER MFSC"/>
    <property type="match status" value="1"/>
</dbReference>
<comment type="caution">
    <text evidence="7">The sequence shown here is derived from an EMBL/GenBank/DDBJ whole genome shotgun (WGS) entry which is preliminary data.</text>
</comment>
<keyword evidence="3 5" id="KW-1133">Transmembrane helix</keyword>
<dbReference type="InterPro" id="IPR020846">
    <property type="entry name" value="MFS_dom"/>
</dbReference>
<keyword evidence="8" id="KW-1185">Reference proteome</keyword>
<feature type="transmembrane region" description="Helical" evidence="5">
    <location>
        <begin position="276"/>
        <end position="298"/>
    </location>
</feature>
<feature type="transmembrane region" description="Helical" evidence="5">
    <location>
        <begin position="404"/>
        <end position="426"/>
    </location>
</feature>
<dbReference type="Proteomes" id="UP001152649">
    <property type="component" value="Unassembled WGS sequence"/>
</dbReference>
<evidence type="ECO:0000256" key="1">
    <source>
        <dbReference type="ARBA" id="ARBA00004141"/>
    </source>
</evidence>
<feature type="transmembrane region" description="Helical" evidence="5">
    <location>
        <begin position="310"/>
        <end position="329"/>
    </location>
</feature>
<feature type="transmembrane region" description="Helical" evidence="5">
    <location>
        <begin position="12"/>
        <end position="33"/>
    </location>
</feature>
<feature type="transmembrane region" description="Helical" evidence="5">
    <location>
        <begin position="208"/>
        <end position="231"/>
    </location>
</feature>
<feature type="domain" description="Major facilitator superfamily (MFS) profile" evidence="6">
    <location>
        <begin position="17"/>
        <end position="469"/>
    </location>
</feature>